<keyword evidence="1" id="KW-0004">4Fe-4S</keyword>
<dbReference type="InterPro" id="IPR017900">
    <property type="entry name" value="4Fe4S_Fe_S_CS"/>
</dbReference>
<dbReference type="GO" id="GO:0008616">
    <property type="term" value="P:tRNA queuosine(34) biosynthetic process"/>
    <property type="evidence" value="ECO:0007669"/>
    <property type="project" value="UniProtKB-KW"/>
</dbReference>
<gene>
    <name evidence="7" type="ORF">TOLI1172_LOCUS3349</name>
</gene>
<name>A0A7S1ER57_9RHOD</name>
<evidence type="ECO:0000256" key="4">
    <source>
        <dbReference type="ARBA" id="ARBA00022785"/>
    </source>
</evidence>
<dbReference type="InterPro" id="IPR013542">
    <property type="entry name" value="QueG_DUF1730"/>
</dbReference>
<dbReference type="GO" id="GO:0051539">
    <property type="term" value="F:4 iron, 4 sulfur cluster binding"/>
    <property type="evidence" value="ECO:0007669"/>
    <property type="project" value="UniProtKB-KW"/>
</dbReference>
<dbReference type="InterPro" id="IPR017896">
    <property type="entry name" value="4Fe4S_Fe-S-bd"/>
</dbReference>
<dbReference type="PROSITE" id="PS00198">
    <property type="entry name" value="4FE4S_FER_1"/>
    <property type="match status" value="1"/>
</dbReference>
<keyword evidence="5" id="KW-0560">Oxidoreductase</keyword>
<dbReference type="PANTHER" id="PTHR30002">
    <property type="entry name" value="EPOXYQUEUOSINE REDUCTASE"/>
    <property type="match status" value="1"/>
</dbReference>
<dbReference type="InterPro" id="IPR004453">
    <property type="entry name" value="QueG"/>
</dbReference>
<dbReference type="GO" id="GO:0052693">
    <property type="term" value="F:epoxyqueuosine reductase activity"/>
    <property type="evidence" value="ECO:0007669"/>
    <property type="project" value="TreeGrafter"/>
</dbReference>
<evidence type="ECO:0000259" key="6">
    <source>
        <dbReference type="PROSITE" id="PS51379"/>
    </source>
</evidence>
<keyword evidence="1" id="KW-0408">Iron</keyword>
<feature type="domain" description="4Fe-4S ferredoxin-type" evidence="6">
    <location>
        <begin position="160"/>
        <end position="189"/>
    </location>
</feature>
<evidence type="ECO:0000256" key="5">
    <source>
        <dbReference type="ARBA" id="ARBA00023002"/>
    </source>
</evidence>
<dbReference type="EMBL" id="HBFP01004712">
    <property type="protein sequence ID" value="CAD8818960.1"/>
    <property type="molecule type" value="Transcribed_RNA"/>
</dbReference>
<sequence>MDYLGRSDRIARRENLELILPHVKSVVCCTLFYWPGKSGFPKLQQNPLNGAISSYAWGADYHAVFGEKLKKLAEWMHQEAGGKGRWYVDTGAIMERDLGERSGLGFVGKNTLLIHPSLGSGFFLGEILTTLPLPQDSPLPELPPRRRQLEIVQVTESKHEPPTAPRQRCGACKQCQIKCPTNALSKEFVIDARRCISYLTIELKGSIPTELRSGMGNKVYGCDVCQQVCPYNRFDWSSHAAASEALNETETVASADGLSGHSGKSVSPMFGAVSDSTAAPDLVQLASMNEVEFKHAFGNTAILRIGVVRMRRNALVALGNIPRSIFDELPESKKTAILRVLQEPCTDIADESAKELLREHATWALSRLQNDTDSASFIQ</sequence>
<accession>A0A7S1ER57</accession>
<evidence type="ECO:0000256" key="2">
    <source>
        <dbReference type="ARBA" id="ARBA00022490"/>
    </source>
</evidence>
<keyword evidence="1" id="KW-0411">Iron-sulfur</keyword>
<evidence type="ECO:0000256" key="1">
    <source>
        <dbReference type="ARBA" id="ARBA00022485"/>
    </source>
</evidence>
<evidence type="ECO:0000256" key="3">
    <source>
        <dbReference type="ARBA" id="ARBA00022694"/>
    </source>
</evidence>
<keyword evidence="4" id="KW-0671">Queuosine biosynthesis</keyword>
<dbReference type="PANTHER" id="PTHR30002:SF4">
    <property type="entry name" value="EPOXYQUEUOSINE REDUCTASE"/>
    <property type="match status" value="1"/>
</dbReference>
<reference evidence="7" key="1">
    <citation type="submission" date="2021-01" db="EMBL/GenBank/DDBJ databases">
        <authorList>
            <person name="Corre E."/>
            <person name="Pelletier E."/>
            <person name="Niang G."/>
            <person name="Scheremetjew M."/>
            <person name="Finn R."/>
            <person name="Kale V."/>
            <person name="Holt S."/>
            <person name="Cochrane G."/>
            <person name="Meng A."/>
            <person name="Brown T."/>
            <person name="Cohen L."/>
        </authorList>
    </citation>
    <scope>NUCLEOTIDE SEQUENCE</scope>
    <source>
        <strain evidence="7">CCMP3278</strain>
    </source>
</reference>
<dbReference type="SUPFAM" id="SSF54862">
    <property type="entry name" value="4Fe-4S ferredoxins"/>
    <property type="match status" value="1"/>
</dbReference>
<organism evidence="7">
    <name type="scientific">Timspurckia oligopyrenoides</name>
    <dbReference type="NCBI Taxonomy" id="708627"/>
    <lineage>
        <taxon>Eukaryota</taxon>
        <taxon>Rhodophyta</taxon>
        <taxon>Bangiophyceae</taxon>
        <taxon>Porphyridiales</taxon>
        <taxon>Porphyridiaceae</taxon>
        <taxon>Timspurckia</taxon>
    </lineage>
</organism>
<dbReference type="Pfam" id="PF08331">
    <property type="entry name" value="QueG_DUF1730"/>
    <property type="match status" value="1"/>
</dbReference>
<dbReference type="Gene3D" id="3.30.70.20">
    <property type="match status" value="1"/>
</dbReference>
<keyword evidence="1" id="KW-0479">Metal-binding</keyword>
<protein>
    <recommendedName>
        <fullName evidence="6">4Fe-4S ferredoxin-type domain-containing protein</fullName>
    </recommendedName>
</protein>
<dbReference type="AlphaFoldDB" id="A0A7S1ER57"/>
<keyword evidence="3" id="KW-0819">tRNA processing</keyword>
<proteinExistence type="predicted"/>
<evidence type="ECO:0000313" key="7">
    <source>
        <dbReference type="EMBL" id="CAD8818960.1"/>
    </source>
</evidence>
<dbReference type="Pfam" id="PF13484">
    <property type="entry name" value="Fer4_16"/>
    <property type="match status" value="1"/>
</dbReference>
<keyword evidence="2" id="KW-0963">Cytoplasm</keyword>
<dbReference type="PROSITE" id="PS51379">
    <property type="entry name" value="4FE4S_FER_2"/>
    <property type="match status" value="1"/>
</dbReference>